<evidence type="ECO:0000313" key="1">
    <source>
        <dbReference type="EMBL" id="WMV46052.1"/>
    </source>
</evidence>
<organism evidence="1 2">
    <name type="scientific">Solanum verrucosum</name>
    <dbReference type="NCBI Taxonomy" id="315347"/>
    <lineage>
        <taxon>Eukaryota</taxon>
        <taxon>Viridiplantae</taxon>
        <taxon>Streptophyta</taxon>
        <taxon>Embryophyta</taxon>
        <taxon>Tracheophyta</taxon>
        <taxon>Spermatophyta</taxon>
        <taxon>Magnoliopsida</taxon>
        <taxon>eudicotyledons</taxon>
        <taxon>Gunneridae</taxon>
        <taxon>Pentapetalae</taxon>
        <taxon>asterids</taxon>
        <taxon>lamiids</taxon>
        <taxon>Solanales</taxon>
        <taxon>Solanaceae</taxon>
        <taxon>Solanoideae</taxon>
        <taxon>Solaneae</taxon>
        <taxon>Solanum</taxon>
    </lineage>
</organism>
<accession>A0AAF0ZNL3</accession>
<reference evidence="1" key="1">
    <citation type="submission" date="2023-08" db="EMBL/GenBank/DDBJ databases">
        <title>A de novo genome assembly of Solanum verrucosum Schlechtendal, a Mexican diploid species geographically isolated from the other diploid A-genome species in potato relatives.</title>
        <authorList>
            <person name="Hosaka K."/>
        </authorList>
    </citation>
    <scope>NUCLEOTIDE SEQUENCE</scope>
    <source>
        <tissue evidence="1">Young leaves</tissue>
    </source>
</reference>
<sequence length="299" mass="34240">MESGVYPTQKRGAEVQTIQGQVGVKVGTGIAMMVGKTEIGNGMTVVEKLDIFGEMGNWASSGHIRRIIEWVGEPDMDHLYEKNKSPNYPRLAGSQGWNRDCDNGWKDRDREWRDRGMNRRDQYGYKVRFVPPHEGQKPKEPRADFENFTPNICLLVEKLDNFGEMGNWASSGPIRRITEWVGMPDVDHLFEKTKDLPTEGPWFDPRFLDHKEWTHVRSIGPVVVHVMENFGWPIHGSPYGPCLNPRAVVGHPGMHHENAEILYGAFFRIRGVTCHFSVLCEKVQSWLLIDPPSRIRVHL</sequence>
<protein>
    <submittedName>
        <fullName evidence="1">Uncharacterized protein</fullName>
    </submittedName>
</protein>
<dbReference type="EMBL" id="CP133620">
    <property type="protein sequence ID" value="WMV46052.1"/>
    <property type="molecule type" value="Genomic_DNA"/>
</dbReference>
<keyword evidence="2" id="KW-1185">Reference proteome</keyword>
<dbReference type="AlphaFoldDB" id="A0AAF0ZNL3"/>
<dbReference type="Proteomes" id="UP001234989">
    <property type="component" value="Chromosome 9"/>
</dbReference>
<name>A0AAF0ZNL3_SOLVR</name>
<gene>
    <name evidence="1" type="ORF">MTR67_039437</name>
</gene>
<proteinExistence type="predicted"/>
<evidence type="ECO:0000313" key="2">
    <source>
        <dbReference type="Proteomes" id="UP001234989"/>
    </source>
</evidence>